<name>A0A1E1KIS5_9HELO</name>
<dbReference type="EMBL" id="FJUX01000033">
    <property type="protein sequence ID" value="CZS97871.1"/>
    <property type="molecule type" value="Genomic_DNA"/>
</dbReference>
<protein>
    <submittedName>
        <fullName evidence="2">Uncharacterized protein</fullName>
    </submittedName>
</protein>
<dbReference type="AlphaFoldDB" id="A0A1E1KIS5"/>
<organism evidence="2 3">
    <name type="scientific">Rhynchosporium agropyri</name>
    <dbReference type="NCBI Taxonomy" id="914238"/>
    <lineage>
        <taxon>Eukaryota</taxon>
        <taxon>Fungi</taxon>
        <taxon>Dikarya</taxon>
        <taxon>Ascomycota</taxon>
        <taxon>Pezizomycotina</taxon>
        <taxon>Leotiomycetes</taxon>
        <taxon>Helotiales</taxon>
        <taxon>Ploettnerulaceae</taxon>
        <taxon>Rhynchosporium</taxon>
    </lineage>
</organism>
<evidence type="ECO:0000313" key="3">
    <source>
        <dbReference type="Proteomes" id="UP000178912"/>
    </source>
</evidence>
<evidence type="ECO:0000256" key="1">
    <source>
        <dbReference type="SAM" id="MobiDB-lite"/>
    </source>
</evidence>
<reference evidence="3" key="1">
    <citation type="submission" date="2016-03" db="EMBL/GenBank/DDBJ databases">
        <authorList>
            <person name="Guldener U."/>
        </authorList>
    </citation>
    <scope>NUCLEOTIDE SEQUENCE [LARGE SCALE GENOMIC DNA]</scope>
    <source>
        <strain evidence="3">04CH-RAC-A.6.1</strain>
    </source>
</reference>
<proteinExistence type="predicted"/>
<keyword evidence="3" id="KW-1185">Reference proteome</keyword>
<feature type="region of interest" description="Disordered" evidence="1">
    <location>
        <begin position="102"/>
        <end position="124"/>
    </location>
</feature>
<evidence type="ECO:0000313" key="2">
    <source>
        <dbReference type="EMBL" id="CZS97871.1"/>
    </source>
</evidence>
<gene>
    <name evidence="2" type="ORF">RAG0_06753</name>
</gene>
<sequence>MILSQILSLNLFPFFQVYIQKRQGMDILGAHVDWFELQVRTIRPLVWFLGPATLGQFRAENIAQALPEHQGTTIFTIDRDGAISMISSVVFVIYFSKVRQLSVSPPGEGVPAEPQGVGQPPLTG</sequence>
<accession>A0A1E1KIS5</accession>
<dbReference type="Proteomes" id="UP000178912">
    <property type="component" value="Unassembled WGS sequence"/>
</dbReference>